<feature type="transmembrane region" description="Helical" evidence="6">
    <location>
        <begin position="57"/>
        <end position="78"/>
    </location>
</feature>
<dbReference type="InterPro" id="IPR005538">
    <property type="entry name" value="LrgA/CidA"/>
</dbReference>
<evidence type="ECO:0000256" key="3">
    <source>
        <dbReference type="ARBA" id="ARBA00022692"/>
    </source>
</evidence>
<comment type="caution">
    <text evidence="7">The sequence shown here is derived from an EMBL/GenBank/DDBJ whole genome shotgun (WGS) entry which is preliminary data.</text>
</comment>
<evidence type="ECO:0000256" key="6">
    <source>
        <dbReference type="SAM" id="Phobius"/>
    </source>
</evidence>
<evidence type="ECO:0000313" key="7">
    <source>
        <dbReference type="EMBL" id="PCI27068.1"/>
    </source>
</evidence>
<keyword evidence="3 6" id="KW-0812">Transmembrane</keyword>
<dbReference type="AlphaFoldDB" id="A0A2A4T0P4"/>
<feature type="transmembrane region" description="Helical" evidence="6">
    <location>
        <begin position="84"/>
        <end position="104"/>
    </location>
</feature>
<dbReference type="EMBL" id="NVSR01000077">
    <property type="protein sequence ID" value="PCI27068.1"/>
    <property type="molecule type" value="Genomic_DNA"/>
</dbReference>
<dbReference type="Pfam" id="PF03788">
    <property type="entry name" value="LrgA"/>
    <property type="match status" value="1"/>
</dbReference>
<accession>A0A2A4T0P4</accession>
<name>A0A2A4T0P4_9DELT</name>
<reference evidence="8" key="1">
    <citation type="submission" date="2017-08" db="EMBL/GenBank/DDBJ databases">
        <title>A dynamic microbial community with high functional redundancy inhabits the cold, oxic subseafloor aquifer.</title>
        <authorList>
            <person name="Tully B.J."/>
            <person name="Wheat C.G."/>
            <person name="Glazer B.T."/>
            <person name="Huber J.A."/>
        </authorList>
    </citation>
    <scope>NUCLEOTIDE SEQUENCE [LARGE SCALE GENOMIC DNA]</scope>
</reference>
<proteinExistence type="predicted"/>
<dbReference type="PANTHER" id="PTHR33931:SF5">
    <property type="entry name" value="UPF0299 MEMBRANE PROTEIN YOHJ"/>
    <property type="match status" value="1"/>
</dbReference>
<comment type="subcellular location">
    <subcellularLocation>
        <location evidence="1">Cell membrane</location>
        <topology evidence="1">Multi-pass membrane protein</topology>
    </subcellularLocation>
</comment>
<evidence type="ECO:0000256" key="2">
    <source>
        <dbReference type="ARBA" id="ARBA00022475"/>
    </source>
</evidence>
<feature type="transmembrane region" description="Helical" evidence="6">
    <location>
        <begin position="27"/>
        <end position="45"/>
    </location>
</feature>
<protein>
    <submittedName>
        <fullName evidence="7">CidA/LrgA family protein</fullName>
    </submittedName>
</protein>
<dbReference type="PANTHER" id="PTHR33931">
    <property type="entry name" value="HOLIN-LIKE PROTEIN CIDA-RELATED"/>
    <property type="match status" value="1"/>
</dbReference>
<gene>
    <name evidence="7" type="ORF">COB67_09445</name>
</gene>
<keyword evidence="4 6" id="KW-1133">Transmembrane helix</keyword>
<keyword evidence="5 6" id="KW-0472">Membrane</keyword>
<keyword evidence="2" id="KW-1003">Cell membrane</keyword>
<evidence type="ECO:0000313" key="8">
    <source>
        <dbReference type="Proteomes" id="UP000218113"/>
    </source>
</evidence>
<dbReference type="Proteomes" id="UP000218113">
    <property type="component" value="Unassembled WGS sequence"/>
</dbReference>
<evidence type="ECO:0000256" key="4">
    <source>
        <dbReference type="ARBA" id="ARBA00022989"/>
    </source>
</evidence>
<dbReference type="GO" id="GO:0005886">
    <property type="term" value="C:plasma membrane"/>
    <property type="evidence" value="ECO:0007669"/>
    <property type="project" value="UniProtKB-SubCell"/>
</dbReference>
<sequence>MIKNLLIIFCCLFSGDLISFLLKIPIPGNVIGMVLLVLALQFKWVKLEDVKPAADILVKNLAFLFVPPGVGMILYFDLIAEELIPISVSLLVSSLIMLAVVGLVQQKLEKKGA</sequence>
<organism evidence="7 8">
    <name type="scientific">SAR324 cluster bacterium</name>
    <dbReference type="NCBI Taxonomy" id="2024889"/>
    <lineage>
        <taxon>Bacteria</taxon>
        <taxon>Deltaproteobacteria</taxon>
        <taxon>SAR324 cluster</taxon>
    </lineage>
</organism>
<evidence type="ECO:0000256" key="5">
    <source>
        <dbReference type="ARBA" id="ARBA00023136"/>
    </source>
</evidence>
<evidence type="ECO:0000256" key="1">
    <source>
        <dbReference type="ARBA" id="ARBA00004651"/>
    </source>
</evidence>